<reference evidence="3 4" key="2">
    <citation type="submission" date="2024-03" db="EMBL/GenBank/DDBJ databases">
        <title>The Genome Sequence of Enterococcus sp. DIV0205d.</title>
        <authorList>
            <consortium name="The Broad Institute Genomics Platform"/>
            <consortium name="The Broad Institute Microbial Omics Core"/>
            <consortium name="The Broad Institute Genomic Center for Infectious Diseases"/>
            <person name="Earl A."/>
            <person name="Manson A."/>
            <person name="Gilmore M."/>
            <person name="Schwartman J."/>
            <person name="Shea T."/>
            <person name="Abouelleil A."/>
            <person name="Cao P."/>
            <person name="Chapman S."/>
            <person name="Cusick C."/>
            <person name="Young S."/>
            <person name="Neafsey D."/>
            <person name="Nusbaum C."/>
            <person name="Birren B."/>
        </authorList>
    </citation>
    <scope>NUCLEOTIDE SEQUENCE [LARGE SCALE GENOMIC DNA]</scope>
    <source>
        <strain evidence="3 4">7F3_DIV0205</strain>
    </source>
</reference>
<dbReference type="RefSeq" id="WP_086313907.1">
    <property type="nucleotide sequence ID" value="NZ_CP147244.1"/>
</dbReference>
<feature type="region of interest" description="Disordered" evidence="1">
    <location>
        <begin position="40"/>
        <end position="114"/>
    </location>
</feature>
<proteinExistence type="predicted"/>
<feature type="signal peptide" evidence="2">
    <location>
        <begin position="1"/>
        <end position="21"/>
    </location>
</feature>
<dbReference type="EMBL" id="CP147244">
    <property type="protein sequence ID" value="WYK00358.1"/>
    <property type="molecule type" value="Genomic_DNA"/>
</dbReference>
<name>A0AAQ3W7V7_9ENTE</name>
<dbReference type="Proteomes" id="UP000194948">
    <property type="component" value="Chromosome"/>
</dbReference>
<reference evidence="4" key="1">
    <citation type="submission" date="2017-05" db="EMBL/GenBank/DDBJ databases">
        <title>The Genome Sequence of EEnterococcus faecalis 9F2_4866.</title>
        <authorList>
            <consortium name="The Broad Institute Genomics Platform"/>
            <consortium name="The Broad Institute Genomic Center for Infectious Diseases"/>
            <person name="Earl A."/>
            <person name="Manson A."/>
            <person name="Schwartman J."/>
            <person name="Gilmore M."/>
            <person name="Abouelleil A."/>
            <person name="Cao P."/>
            <person name="Chapman S."/>
            <person name="Cusick C."/>
            <person name="Shea T."/>
            <person name="Young S."/>
            <person name="Neafsey D."/>
            <person name="Nusbaum C."/>
            <person name="Birren B."/>
        </authorList>
    </citation>
    <scope>NUCLEOTIDE SEQUENCE [LARGE SCALE GENOMIC DNA]</scope>
    <source>
        <strain evidence="4">7F3_DIV0205</strain>
    </source>
</reference>
<evidence type="ECO:0000313" key="4">
    <source>
        <dbReference type="Proteomes" id="UP000194948"/>
    </source>
</evidence>
<feature type="chain" id="PRO_5042954914" evidence="2">
    <location>
        <begin position="22"/>
        <end position="114"/>
    </location>
</feature>
<keyword evidence="2" id="KW-0732">Signal</keyword>
<protein>
    <submittedName>
        <fullName evidence="3">Uncharacterized protein</fullName>
    </submittedName>
</protein>
<dbReference type="AlphaFoldDB" id="A0AAQ3W7V7"/>
<gene>
    <name evidence="3" type="ORF">A5821_001454</name>
</gene>
<keyword evidence="4" id="KW-1185">Reference proteome</keyword>
<organism evidence="3 4">
    <name type="scientific">Candidatus Enterococcus palustris</name>
    <dbReference type="NCBI Taxonomy" id="1834189"/>
    <lineage>
        <taxon>Bacteria</taxon>
        <taxon>Bacillati</taxon>
        <taxon>Bacillota</taxon>
        <taxon>Bacilli</taxon>
        <taxon>Lactobacillales</taxon>
        <taxon>Enterococcaceae</taxon>
        <taxon>Enterococcus</taxon>
    </lineage>
</organism>
<feature type="compositionally biased region" description="Basic and acidic residues" evidence="1">
    <location>
        <begin position="40"/>
        <end position="94"/>
    </location>
</feature>
<accession>A0AAQ3W7V7</accession>
<sequence length="114" mass="13642">MKKKMISGLLVISCLGALGFAAVSEAVGSMENSRMNSFEMRHRDRRYRESRNDEEVELEKKTNYDEVTKDETKEIQTNREEVKDYSYNRRESRNRNHMSGMRQRQHDRMNNSCW</sequence>
<evidence type="ECO:0000256" key="2">
    <source>
        <dbReference type="SAM" id="SignalP"/>
    </source>
</evidence>
<evidence type="ECO:0000313" key="3">
    <source>
        <dbReference type="EMBL" id="WYK00358.1"/>
    </source>
</evidence>
<evidence type="ECO:0000256" key="1">
    <source>
        <dbReference type="SAM" id="MobiDB-lite"/>
    </source>
</evidence>
<feature type="compositionally biased region" description="Basic and acidic residues" evidence="1">
    <location>
        <begin position="104"/>
        <end position="114"/>
    </location>
</feature>